<reference evidence="2" key="1">
    <citation type="submission" date="2023-03" db="EMBL/GenBank/DDBJ databases">
        <title>Massive genome expansion in bonnet fungi (Mycena s.s.) driven by repeated elements and novel gene families across ecological guilds.</title>
        <authorList>
            <consortium name="Lawrence Berkeley National Laboratory"/>
            <person name="Harder C.B."/>
            <person name="Miyauchi S."/>
            <person name="Viragh M."/>
            <person name="Kuo A."/>
            <person name="Thoen E."/>
            <person name="Andreopoulos B."/>
            <person name="Lu D."/>
            <person name="Skrede I."/>
            <person name="Drula E."/>
            <person name="Henrissat B."/>
            <person name="Morin E."/>
            <person name="Kohler A."/>
            <person name="Barry K."/>
            <person name="LaButti K."/>
            <person name="Morin E."/>
            <person name="Salamov A."/>
            <person name="Lipzen A."/>
            <person name="Mereny Z."/>
            <person name="Hegedus B."/>
            <person name="Baldrian P."/>
            <person name="Stursova M."/>
            <person name="Weitz H."/>
            <person name="Taylor A."/>
            <person name="Grigoriev I.V."/>
            <person name="Nagy L.G."/>
            <person name="Martin F."/>
            <person name="Kauserud H."/>
        </authorList>
    </citation>
    <scope>NUCLEOTIDE SEQUENCE</scope>
    <source>
        <strain evidence="2">9284</strain>
    </source>
</reference>
<organism evidence="2 3">
    <name type="scientific">Roridomyces roridus</name>
    <dbReference type="NCBI Taxonomy" id="1738132"/>
    <lineage>
        <taxon>Eukaryota</taxon>
        <taxon>Fungi</taxon>
        <taxon>Dikarya</taxon>
        <taxon>Basidiomycota</taxon>
        <taxon>Agaricomycotina</taxon>
        <taxon>Agaricomycetes</taxon>
        <taxon>Agaricomycetidae</taxon>
        <taxon>Agaricales</taxon>
        <taxon>Marasmiineae</taxon>
        <taxon>Mycenaceae</taxon>
        <taxon>Roridomyces</taxon>
    </lineage>
</organism>
<feature type="region of interest" description="Disordered" evidence="1">
    <location>
        <begin position="1"/>
        <end position="53"/>
    </location>
</feature>
<feature type="region of interest" description="Disordered" evidence="1">
    <location>
        <begin position="334"/>
        <end position="393"/>
    </location>
</feature>
<feature type="compositionally biased region" description="Basic residues" evidence="1">
    <location>
        <begin position="9"/>
        <end position="18"/>
    </location>
</feature>
<comment type="caution">
    <text evidence="2">The sequence shown here is derived from an EMBL/GenBank/DDBJ whole genome shotgun (WGS) entry which is preliminary data.</text>
</comment>
<gene>
    <name evidence="2" type="ORF">FB45DRAFT_1038327</name>
</gene>
<feature type="region of interest" description="Disordered" evidence="1">
    <location>
        <begin position="425"/>
        <end position="481"/>
    </location>
</feature>
<proteinExistence type="predicted"/>
<dbReference type="EMBL" id="JARKIF010000037">
    <property type="protein sequence ID" value="KAJ7609856.1"/>
    <property type="molecule type" value="Genomic_DNA"/>
</dbReference>
<evidence type="ECO:0000313" key="3">
    <source>
        <dbReference type="Proteomes" id="UP001221142"/>
    </source>
</evidence>
<accession>A0AAD7B4J9</accession>
<evidence type="ECO:0000256" key="1">
    <source>
        <dbReference type="SAM" id="MobiDB-lite"/>
    </source>
</evidence>
<dbReference type="Proteomes" id="UP001221142">
    <property type="component" value="Unassembled WGS sequence"/>
</dbReference>
<feature type="compositionally biased region" description="Low complexity" evidence="1">
    <location>
        <begin position="363"/>
        <end position="373"/>
    </location>
</feature>
<protein>
    <submittedName>
        <fullName evidence="2">Uncharacterized protein</fullName>
    </submittedName>
</protein>
<name>A0AAD7B4J9_9AGAR</name>
<keyword evidence="3" id="KW-1185">Reference proteome</keyword>
<feature type="compositionally biased region" description="Basic residues" evidence="1">
    <location>
        <begin position="27"/>
        <end position="39"/>
    </location>
</feature>
<feature type="compositionally biased region" description="Low complexity" evidence="1">
    <location>
        <begin position="425"/>
        <end position="448"/>
    </location>
</feature>
<feature type="compositionally biased region" description="Low complexity" evidence="1">
    <location>
        <begin position="466"/>
        <end position="477"/>
    </location>
</feature>
<evidence type="ECO:0000313" key="2">
    <source>
        <dbReference type="EMBL" id="KAJ7609856.1"/>
    </source>
</evidence>
<sequence>MPSKDAAKRKAAQHKYRQTHRDELRAKGRVHASKQRAKTKSNPALEAMSNSQANHHAAEYRAGHGALLARKEMMRRCRQSIEKNGYDVWVARWTKTHPNEHPPYDPPSAPDNVCHPHRSPPPVCDDTQQRLSGVKLERYLRIREAQRLSELQREEWARGMRELEALNDAPDEEGEQQAAEAEVADQKAYHRGVSNFDSKAAPPCENVAMEMKNVPMPSGTFVCYVRLLIPPTMALIGNEAMEIVLSLRKPSKQICPMLWFPSSGYDPLRDNLYVVGVGRQTAVYTSPDEANKQTLHYPCSQQRVAKAWDGTKGASAHWIDQCLKYHVGHCPPPAKPDGFDSPTRIPVPIDPIPRGHDDNYDIVPSSPSSGVPSLISCPPSPDGPLPHTGPHASDITQLTNYSISPCDAGPEYVYDVEDLEELSSDLASLSSPSSSQFSSLSSPSSSQFTELDSSPPPSLSQFIPVSTSSASAAQETQEAQREYWARRQNLATWAREQQAGNGAYCPIPSVIPPGYERLLPLIGDGDPSEEELATLRASLVLARIQPAADAPILWAAVGVHGRLFVSRPAAVAAAHRRGNRGATIVSGQNYDALLDLTFEH</sequence>
<dbReference type="AlphaFoldDB" id="A0AAD7B4J9"/>